<evidence type="ECO:0000256" key="1">
    <source>
        <dbReference type="SAM" id="SignalP"/>
    </source>
</evidence>
<dbReference type="AlphaFoldDB" id="A0A2T6ZHU7"/>
<accession>A0A2T6ZHU7</accession>
<evidence type="ECO:0000313" key="2">
    <source>
        <dbReference type="EMBL" id="PUU75065.1"/>
    </source>
</evidence>
<keyword evidence="1" id="KW-0732">Signal</keyword>
<gene>
    <name evidence="2" type="ORF">B9Z19DRAFT_1110277</name>
</gene>
<dbReference type="Proteomes" id="UP000244722">
    <property type="component" value="Unassembled WGS sequence"/>
</dbReference>
<comment type="caution">
    <text evidence="2">The sequence shown here is derived from an EMBL/GenBank/DDBJ whole genome shotgun (WGS) entry which is preliminary data.</text>
</comment>
<evidence type="ECO:0000313" key="3">
    <source>
        <dbReference type="Proteomes" id="UP000244722"/>
    </source>
</evidence>
<feature type="chain" id="PRO_5015762067" evidence="1">
    <location>
        <begin position="19"/>
        <end position="133"/>
    </location>
</feature>
<sequence>MQFTTLISAFVFAAIALAAPTPADPAPGAPTPAVDSSMETKTGATTWEFHPFLDASCQTSTGNTLGGSQAPGSQCINVTQRYGDKVYSAASTQGCKVYVFLNGNTDCSGTPEPAASNTCSPYPTPISSIRVDC</sequence>
<reference evidence="2 3" key="1">
    <citation type="submission" date="2017-04" db="EMBL/GenBank/DDBJ databases">
        <title>Draft genome sequence of Tuber borchii Vittad., a whitish edible truffle.</title>
        <authorList>
            <consortium name="DOE Joint Genome Institute"/>
            <person name="Murat C."/>
            <person name="Kuo A."/>
            <person name="Barry K.W."/>
            <person name="Clum A."/>
            <person name="Dockter R.B."/>
            <person name="Fauchery L."/>
            <person name="Iotti M."/>
            <person name="Kohler A."/>
            <person name="Labutti K."/>
            <person name="Lindquist E.A."/>
            <person name="Lipzen A."/>
            <person name="Ohm R.A."/>
            <person name="Wang M."/>
            <person name="Grigoriev I.V."/>
            <person name="Zambonelli A."/>
            <person name="Martin F.M."/>
        </authorList>
    </citation>
    <scope>NUCLEOTIDE SEQUENCE [LARGE SCALE GENOMIC DNA]</scope>
    <source>
        <strain evidence="2 3">Tbo3840</strain>
    </source>
</reference>
<name>A0A2T6ZHU7_TUBBO</name>
<keyword evidence="3" id="KW-1185">Reference proteome</keyword>
<protein>
    <submittedName>
        <fullName evidence="2">Uncharacterized protein</fullName>
    </submittedName>
</protein>
<proteinExistence type="predicted"/>
<feature type="signal peptide" evidence="1">
    <location>
        <begin position="1"/>
        <end position="18"/>
    </location>
</feature>
<organism evidence="2 3">
    <name type="scientific">Tuber borchii</name>
    <name type="common">White truffle</name>
    <dbReference type="NCBI Taxonomy" id="42251"/>
    <lineage>
        <taxon>Eukaryota</taxon>
        <taxon>Fungi</taxon>
        <taxon>Dikarya</taxon>
        <taxon>Ascomycota</taxon>
        <taxon>Pezizomycotina</taxon>
        <taxon>Pezizomycetes</taxon>
        <taxon>Pezizales</taxon>
        <taxon>Tuberaceae</taxon>
        <taxon>Tuber</taxon>
    </lineage>
</organism>
<dbReference type="EMBL" id="NESQ01000252">
    <property type="protein sequence ID" value="PUU75065.1"/>
    <property type="molecule type" value="Genomic_DNA"/>
</dbReference>
<dbReference type="OrthoDB" id="5454865at2759"/>